<keyword evidence="2" id="KW-1185">Reference proteome</keyword>
<proteinExistence type="predicted"/>
<dbReference type="Proteomes" id="UP001243375">
    <property type="component" value="Unassembled WGS sequence"/>
</dbReference>
<gene>
    <name evidence="1" type="ORF">QFC22_005054</name>
</gene>
<evidence type="ECO:0000313" key="2">
    <source>
        <dbReference type="Proteomes" id="UP001243375"/>
    </source>
</evidence>
<organism evidence="1 2">
    <name type="scientific">Naganishia vaughanmartiniae</name>
    <dbReference type="NCBI Taxonomy" id="1424756"/>
    <lineage>
        <taxon>Eukaryota</taxon>
        <taxon>Fungi</taxon>
        <taxon>Dikarya</taxon>
        <taxon>Basidiomycota</taxon>
        <taxon>Agaricomycotina</taxon>
        <taxon>Tremellomycetes</taxon>
        <taxon>Filobasidiales</taxon>
        <taxon>Filobasidiaceae</taxon>
        <taxon>Naganishia</taxon>
    </lineage>
</organism>
<sequence length="543" mass="59008">MGRLSAVINRATTLPSTYQLRRTQAWVSRIANVAFLLWFWRFVCLEAFRYIRAKGLTGVGSDGVARVKKIVVSLLLRLPSSRAKLTTELAQTRRQLELKLVPPAESMPEGLHYQATLPLEGKSAEWLKEEMDRLQAMEKSDVKEGRVSGAVYHGGKEINDVILDATSKFIVSNPLHPDVFPGVLGIRKMEAEIVSMTLNLFNNPHGAGTTTSGGTESILMACKSYRDWARTTKGITRPEINPNTIMLVGSAPNFPDGAIDPITDLAKLAKRHNLGLHVDCCLGSFLMPFLKRVDRDLPDFDFSVDGVTSISCDTHKYGVYASPSMAGSRPGSIIAGAWAVMTHLGQEGYAHSCETIISAARRLKTALHQDPILAADLYVLGDPMVSVVAFGSNSVNIYAVGDAMGKKGWHLNALANPSALHLAVTIPTARNIDNLLKDLKEVLIEVKNSPAAAGDMVALYGKFRAATSGHLTALIQGDAQTIDDELPEIGIVVYGQSVERLSVEVERGGFGRDTEKDRLSDRLFNLVVALDIVTVLLVSPILV</sequence>
<evidence type="ECO:0000313" key="1">
    <source>
        <dbReference type="EMBL" id="KAJ9115911.1"/>
    </source>
</evidence>
<reference evidence="1" key="1">
    <citation type="submission" date="2023-04" db="EMBL/GenBank/DDBJ databases">
        <title>Draft Genome sequencing of Naganishia species isolated from polar environments using Oxford Nanopore Technology.</title>
        <authorList>
            <person name="Leo P."/>
            <person name="Venkateswaran K."/>
        </authorList>
    </citation>
    <scope>NUCLEOTIDE SEQUENCE</scope>
    <source>
        <strain evidence="1">MNA-CCFEE 5425</strain>
    </source>
</reference>
<protein>
    <submittedName>
        <fullName evidence="1">Uncharacterized protein</fullName>
    </submittedName>
</protein>
<dbReference type="EMBL" id="JASBWU010000015">
    <property type="protein sequence ID" value="KAJ9115911.1"/>
    <property type="molecule type" value="Genomic_DNA"/>
</dbReference>
<accession>A0ACC2WWY8</accession>
<comment type="caution">
    <text evidence="1">The sequence shown here is derived from an EMBL/GenBank/DDBJ whole genome shotgun (WGS) entry which is preliminary data.</text>
</comment>
<name>A0ACC2WWY8_9TREE</name>